<dbReference type="Proteomes" id="UP001189429">
    <property type="component" value="Unassembled WGS sequence"/>
</dbReference>
<evidence type="ECO:0000313" key="2">
    <source>
        <dbReference type="EMBL" id="CAK0901023.1"/>
    </source>
</evidence>
<keyword evidence="3" id="KW-1185">Reference proteome</keyword>
<organism evidence="2 3">
    <name type="scientific">Prorocentrum cordatum</name>
    <dbReference type="NCBI Taxonomy" id="2364126"/>
    <lineage>
        <taxon>Eukaryota</taxon>
        <taxon>Sar</taxon>
        <taxon>Alveolata</taxon>
        <taxon>Dinophyceae</taxon>
        <taxon>Prorocentrales</taxon>
        <taxon>Prorocentraceae</taxon>
        <taxon>Prorocentrum</taxon>
    </lineage>
</organism>
<protein>
    <submittedName>
        <fullName evidence="2">Uncharacterized protein</fullName>
    </submittedName>
</protein>
<comment type="caution">
    <text evidence="2">The sequence shown here is derived from an EMBL/GenBank/DDBJ whole genome shotgun (WGS) entry which is preliminary data.</text>
</comment>
<proteinExistence type="predicted"/>
<reference evidence="2" key="1">
    <citation type="submission" date="2023-10" db="EMBL/GenBank/DDBJ databases">
        <authorList>
            <person name="Chen Y."/>
            <person name="Shah S."/>
            <person name="Dougan E. K."/>
            <person name="Thang M."/>
            <person name="Chan C."/>
        </authorList>
    </citation>
    <scope>NUCLEOTIDE SEQUENCE [LARGE SCALE GENOMIC DNA]</scope>
</reference>
<evidence type="ECO:0000256" key="1">
    <source>
        <dbReference type="SAM" id="Coils"/>
    </source>
</evidence>
<keyword evidence="1" id="KW-0175">Coiled coil</keyword>
<gene>
    <name evidence="2" type="ORF">PCOR1329_LOCUS78122</name>
</gene>
<sequence length="161" mass="18226">MGLEDLCAGGGDCRAERELLRRAAEVEASSQDLIERRRQELVEQRLELEARAQAAEEELEAEKVRQRREGWQQCLPTPGRIRCWCHRRRCPLETMAACPTADATLSGLDSIPCWASSLVFFVPSPFQTSKKMMIACVTCEYAPLAATRRRLTSRGTFLPLR</sequence>
<name>A0ABN9XR90_9DINO</name>
<accession>A0ABN9XR90</accession>
<dbReference type="EMBL" id="CAUYUJ010020864">
    <property type="protein sequence ID" value="CAK0901023.1"/>
    <property type="molecule type" value="Genomic_DNA"/>
</dbReference>
<evidence type="ECO:0000313" key="3">
    <source>
        <dbReference type="Proteomes" id="UP001189429"/>
    </source>
</evidence>
<feature type="coiled-coil region" evidence="1">
    <location>
        <begin position="31"/>
        <end position="69"/>
    </location>
</feature>